<keyword evidence="2" id="KW-1185">Reference proteome</keyword>
<accession>A0ACC3TQ79</accession>
<evidence type="ECO:0000313" key="2">
    <source>
        <dbReference type="Proteomes" id="UP001489719"/>
    </source>
</evidence>
<gene>
    <name evidence="1" type="ORF">V1517DRAFT_105417</name>
</gene>
<reference evidence="2" key="1">
    <citation type="journal article" date="2024" name="Front. Bioeng. Biotechnol.">
        <title>Genome-scale model development and genomic sequencing of the oleaginous clade Lipomyces.</title>
        <authorList>
            <person name="Czajka J.J."/>
            <person name="Han Y."/>
            <person name="Kim J."/>
            <person name="Mondo S.J."/>
            <person name="Hofstad B.A."/>
            <person name="Robles A."/>
            <person name="Haridas S."/>
            <person name="Riley R."/>
            <person name="LaButti K."/>
            <person name="Pangilinan J."/>
            <person name="Andreopoulos W."/>
            <person name="Lipzen A."/>
            <person name="Yan J."/>
            <person name="Wang M."/>
            <person name="Ng V."/>
            <person name="Grigoriev I.V."/>
            <person name="Spatafora J.W."/>
            <person name="Magnuson J.K."/>
            <person name="Baker S.E."/>
            <person name="Pomraning K.R."/>
        </authorList>
    </citation>
    <scope>NUCLEOTIDE SEQUENCE [LARGE SCALE GENOMIC DNA]</scope>
    <source>
        <strain evidence="2">CBS 10300</strain>
    </source>
</reference>
<dbReference type="Proteomes" id="UP001489719">
    <property type="component" value="Unassembled WGS sequence"/>
</dbReference>
<protein>
    <submittedName>
        <fullName evidence="1">Uncharacterized protein</fullName>
    </submittedName>
</protein>
<proteinExistence type="predicted"/>
<sequence>MAAKGKNTSRKAPASKPVVKQQVKPKEPHPASVETETADEEIPLGNDSDSEEEGYSEDIDENENENEDDGDGEEDEDESEVDKDEDEHDDAEERIEKRERDEDDEEEDEDEYEEFAGFDSDSDHYDQNEDTEKDEEQKSSPQLKLSSEAENEIRNKIAKSKKSSAEIDVESLTKSSTKSKSIDNEEKPGVLYIGRIPHGFYESQMRRYFSQFGDILRLRLSRNKKTGASKHYAFIEFASSEVAQIVADTMNNYLLYGHILKVSVVPESQVHEKMFVGSNRKFKRIPRAKMAKQQYDRKRNNEQLEKLVARENKRRKNKQERLKELGIDYTLPTPEVKSH</sequence>
<evidence type="ECO:0000313" key="1">
    <source>
        <dbReference type="EMBL" id="KAK9323294.1"/>
    </source>
</evidence>
<dbReference type="EMBL" id="MU970063">
    <property type="protein sequence ID" value="KAK9323294.1"/>
    <property type="molecule type" value="Genomic_DNA"/>
</dbReference>
<organism evidence="1 2">
    <name type="scientific">Lipomyces orientalis</name>
    <dbReference type="NCBI Taxonomy" id="1233043"/>
    <lineage>
        <taxon>Eukaryota</taxon>
        <taxon>Fungi</taxon>
        <taxon>Dikarya</taxon>
        <taxon>Ascomycota</taxon>
        <taxon>Saccharomycotina</taxon>
        <taxon>Lipomycetes</taxon>
        <taxon>Lipomycetales</taxon>
        <taxon>Lipomycetaceae</taxon>
        <taxon>Lipomyces</taxon>
    </lineage>
</organism>
<name>A0ACC3TQ79_9ASCO</name>
<comment type="caution">
    <text evidence="1">The sequence shown here is derived from an EMBL/GenBank/DDBJ whole genome shotgun (WGS) entry which is preliminary data.</text>
</comment>